<name>A0A3Q9C7R1_9ACTN</name>
<dbReference type="EMBL" id="CP034463">
    <property type="protein sequence ID" value="AZP22914.1"/>
    <property type="molecule type" value="Genomic_DNA"/>
</dbReference>
<evidence type="ECO:0000313" key="1">
    <source>
        <dbReference type="EMBL" id="AZP22914.1"/>
    </source>
</evidence>
<dbReference type="Proteomes" id="UP000280197">
    <property type="component" value="Chromosome"/>
</dbReference>
<protein>
    <submittedName>
        <fullName evidence="1">Uncharacterized protein</fullName>
    </submittedName>
</protein>
<dbReference type="AlphaFoldDB" id="A0A3Q9C7R1"/>
<sequence>MASRLFDPALLALGVLASRSTTRVTASTSDLTPIVQSLRAVSEYCVFSNVASPAKCAGWPVRVTQDHPVRACSSGLVGGEGVVPKRRSRRV</sequence>
<keyword evidence="2" id="KW-1185">Reference proteome</keyword>
<dbReference type="KEGG" id="saqu:EJC51_46970"/>
<organism evidence="1 2">
    <name type="scientific">Streptomyces aquilus</name>
    <dbReference type="NCBI Taxonomy" id="2548456"/>
    <lineage>
        <taxon>Bacteria</taxon>
        <taxon>Bacillati</taxon>
        <taxon>Actinomycetota</taxon>
        <taxon>Actinomycetes</taxon>
        <taxon>Kitasatosporales</taxon>
        <taxon>Streptomycetaceae</taxon>
        <taxon>Streptomyces</taxon>
    </lineage>
</organism>
<gene>
    <name evidence="1" type="ORF">EJC51_46970</name>
</gene>
<evidence type="ECO:0000313" key="2">
    <source>
        <dbReference type="Proteomes" id="UP000280197"/>
    </source>
</evidence>
<accession>A0A3Q9C7R1</accession>
<reference evidence="1 2" key="1">
    <citation type="submission" date="2018-12" db="EMBL/GenBank/DDBJ databases">
        <authorList>
            <person name="Li K."/>
        </authorList>
    </citation>
    <scope>NUCLEOTIDE SEQUENCE [LARGE SCALE GENOMIC DNA]</scope>
    <source>
        <strain evidence="2">CR22</strain>
    </source>
</reference>
<proteinExistence type="predicted"/>